<evidence type="ECO:0000313" key="2">
    <source>
        <dbReference type="EMBL" id="TCD74980.1"/>
    </source>
</evidence>
<dbReference type="Proteomes" id="UP000293701">
    <property type="component" value="Unassembled WGS sequence"/>
</dbReference>
<feature type="compositionally biased region" description="Low complexity" evidence="1">
    <location>
        <begin position="271"/>
        <end position="284"/>
    </location>
</feature>
<reference evidence="2 3" key="1">
    <citation type="journal article" date="2018" name="Sci. Rep.">
        <title>Genomic diversity and distribution of Bifidobacterium longum subsp. longum across the human lifespan.</title>
        <authorList>
            <person name="Odamaki T."/>
            <person name="Bottacini F."/>
            <person name="Kato K."/>
            <person name="Mitsuyama E."/>
            <person name="Yoshida K."/>
            <person name="Horigome A."/>
            <person name="Xiao J.Z."/>
            <person name="van Sinderen D."/>
        </authorList>
    </citation>
    <scope>NUCLEOTIDE SEQUENCE [LARGE SCALE GENOMIC DNA]</scope>
    <source>
        <strain evidence="2 3">MCC10002</strain>
    </source>
</reference>
<accession>A0A4R0S3A9</accession>
<protein>
    <submittedName>
        <fullName evidence="2">DNA binding, phage related protein</fullName>
    </submittedName>
</protein>
<comment type="caution">
    <text evidence="2">The sequence shown here is derived from an EMBL/GenBank/DDBJ whole genome shotgun (WGS) entry which is preliminary data.</text>
</comment>
<dbReference type="GO" id="GO:0003677">
    <property type="term" value="F:DNA binding"/>
    <property type="evidence" value="ECO:0007669"/>
    <property type="project" value="InterPro"/>
</dbReference>
<dbReference type="AlphaFoldDB" id="A0A4R0S3A9"/>
<feature type="compositionally biased region" description="Polar residues" evidence="1">
    <location>
        <begin position="234"/>
        <end position="244"/>
    </location>
</feature>
<sequence length="345" mass="38634">MGQLATQAQNVQMQAMNPQRQMKQLLEKSWPRIAAVMPQEMSEKRLYQMYVSTINREPQLASCSVESVLSCFMRCTSLGLEPSNVNGLGMAYILPFGNKNMRTGQKEAMFVLGYRGMIALARRSGQLKSIHAQAVYQGDEFDYWEDETGQHFKFRTTRGVPHTEATLTDVYVNAQLLPAGSVFVHMTKEEVEAVKRRSPAGNKGPWRTDYEAMALKTVVRRSFKWLPVSVEAQSAAVSDETTPDYSELFRPLPDETVDDSPVDVSVDESEQPQQETQPEAEPSPVDVKRAEMIRRFQALGVASDAEACETITKILNREVKASDELTEAELDKVLGQLKASVKEGE</sequence>
<dbReference type="InterPro" id="IPR018330">
    <property type="entry name" value="RecT_fam"/>
</dbReference>
<feature type="region of interest" description="Disordered" evidence="1">
    <location>
        <begin position="234"/>
        <end position="286"/>
    </location>
</feature>
<feature type="compositionally biased region" description="Acidic residues" evidence="1">
    <location>
        <begin position="255"/>
        <end position="270"/>
    </location>
</feature>
<organism evidence="2 3">
    <name type="scientific">Bifidobacterium longum subsp. longum</name>
    <dbReference type="NCBI Taxonomy" id="1679"/>
    <lineage>
        <taxon>Bacteria</taxon>
        <taxon>Bacillati</taxon>
        <taxon>Actinomycetota</taxon>
        <taxon>Actinomycetes</taxon>
        <taxon>Bifidobacteriales</taxon>
        <taxon>Bifidobacteriaceae</taxon>
        <taxon>Bifidobacterium</taxon>
    </lineage>
</organism>
<proteinExistence type="predicted"/>
<dbReference type="Pfam" id="PF03837">
    <property type="entry name" value="RecT"/>
    <property type="match status" value="1"/>
</dbReference>
<evidence type="ECO:0000256" key="1">
    <source>
        <dbReference type="SAM" id="MobiDB-lite"/>
    </source>
</evidence>
<dbReference type="RefSeq" id="WP_052773499.1">
    <property type="nucleotide sequence ID" value="NZ_BNHE01000018.1"/>
</dbReference>
<gene>
    <name evidence="2" type="ORF">MCC10002_0697</name>
</gene>
<name>A0A4R0S3A9_BIFLL</name>
<evidence type="ECO:0000313" key="3">
    <source>
        <dbReference type="Proteomes" id="UP000293701"/>
    </source>
</evidence>
<dbReference type="NCBIfam" id="TIGR00616">
    <property type="entry name" value="rect"/>
    <property type="match status" value="1"/>
</dbReference>
<dbReference type="GO" id="GO:0006259">
    <property type="term" value="P:DNA metabolic process"/>
    <property type="evidence" value="ECO:0007669"/>
    <property type="project" value="InterPro"/>
</dbReference>
<dbReference type="InterPro" id="IPR004590">
    <property type="entry name" value="ssDNA_annealing_RecT"/>
</dbReference>
<dbReference type="EMBL" id="SHPM01000015">
    <property type="protein sequence ID" value="TCD74980.1"/>
    <property type="molecule type" value="Genomic_DNA"/>
</dbReference>